<proteinExistence type="predicted"/>
<comment type="caution">
    <text evidence="2">The sequence shown here is derived from an EMBL/GenBank/DDBJ whole genome shotgun (WGS) entry which is preliminary data.</text>
</comment>
<evidence type="ECO:0000313" key="2">
    <source>
        <dbReference type="EMBL" id="MBD7996030.1"/>
    </source>
</evidence>
<organism evidence="2 3">
    <name type="scientific">Arthrobacter gallicola</name>
    <dbReference type="NCBI Taxonomy" id="2762225"/>
    <lineage>
        <taxon>Bacteria</taxon>
        <taxon>Bacillati</taxon>
        <taxon>Actinomycetota</taxon>
        <taxon>Actinomycetes</taxon>
        <taxon>Micrococcales</taxon>
        <taxon>Micrococcaceae</taxon>
        <taxon>Arthrobacter</taxon>
    </lineage>
</organism>
<dbReference type="EMBL" id="JACSQD010000005">
    <property type="protein sequence ID" value="MBD7996030.1"/>
    <property type="molecule type" value="Genomic_DNA"/>
</dbReference>
<dbReference type="RefSeq" id="WP_191808314.1">
    <property type="nucleotide sequence ID" value="NZ_JACSQD010000005.1"/>
</dbReference>
<accession>A0ABR8UUG5</accession>
<evidence type="ECO:0000256" key="1">
    <source>
        <dbReference type="SAM" id="MobiDB-lite"/>
    </source>
</evidence>
<sequence length="82" mass="8690">MSTVNDAAGAPEEPLFQVLAGNPTDEELAVLAAVVVGLSAGAADPEPQHAADPASTRRAWTRRRQLSLRPAPGPGSWRRSYR</sequence>
<dbReference type="Proteomes" id="UP000609874">
    <property type="component" value="Unassembled WGS sequence"/>
</dbReference>
<keyword evidence="3" id="KW-1185">Reference proteome</keyword>
<protein>
    <submittedName>
        <fullName evidence="2">Acyl-CoA carboxylase subunit epsilon</fullName>
    </submittedName>
</protein>
<evidence type="ECO:0000313" key="3">
    <source>
        <dbReference type="Proteomes" id="UP000609874"/>
    </source>
</evidence>
<gene>
    <name evidence="2" type="ORF">H9639_12045</name>
</gene>
<name>A0ABR8UUG5_9MICC</name>
<dbReference type="Pfam" id="PF13822">
    <property type="entry name" value="ACC_epsilon"/>
    <property type="match status" value="1"/>
</dbReference>
<reference evidence="2 3" key="1">
    <citation type="submission" date="2020-08" db="EMBL/GenBank/DDBJ databases">
        <title>A Genomic Blueprint of the Chicken Gut Microbiome.</title>
        <authorList>
            <person name="Gilroy R."/>
            <person name="Ravi A."/>
            <person name="Getino M."/>
            <person name="Pursley I."/>
            <person name="Horton D.L."/>
            <person name="Alikhan N.-F."/>
            <person name="Baker D."/>
            <person name="Gharbi K."/>
            <person name="Hall N."/>
            <person name="Watson M."/>
            <person name="Adriaenssens E.M."/>
            <person name="Foster-Nyarko E."/>
            <person name="Jarju S."/>
            <person name="Secka A."/>
            <person name="Antonio M."/>
            <person name="Oren A."/>
            <person name="Chaudhuri R."/>
            <person name="La Ragione R.M."/>
            <person name="Hildebrand F."/>
            <person name="Pallen M.J."/>
        </authorList>
    </citation>
    <scope>NUCLEOTIDE SEQUENCE [LARGE SCALE GENOMIC DNA]</scope>
    <source>
        <strain evidence="2 3">Sa2CUA1</strain>
    </source>
</reference>
<feature type="region of interest" description="Disordered" evidence="1">
    <location>
        <begin position="41"/>
        <end position="82"/>
    </location>
</feature>
<dbReference type="InterPro" id="IPR032716">
    <property type="entry name" value="ACC_epsilon"/>
</dbReference>